<keyword evidence="2" id="KW-1185">Reference proteome</keyword>
<protein>
    <submittedName>
        <fullName evidence="1">Uncharacterized protein</fullName>
    </submittedName>
</protein>
<organism evidence="1 2">
    <name type="scientific">Panicum virgatum</name>
    <name type="common">Blackwell switchgrass</name>
    <dbReference type="NCBI Taxonomy" id="38727"/>
    <lineage>
        <taxon>Eukaryota</taxon>
        <taxon>Viridiplantae</taxon>
        <taxon>Streptophyta</taxon>
        <taxon>Embryophyta</taxon>
        <taxon>Tracheophyta</taxon>
        <taxon>Spermatophyta</taxon>
        <taxon>Magnoliopsida</taxon>
        <taxon>Liliopsida</taxon>
        <taxon>Poales</taxon>
        <taxon>Poaceae</taxon>
        <taxon>PACMAD clade</taxon>
        <taxon>Panicoideae</taxon>
        <taxon>Panicodae</taxon>
        <taxon>Paniceae</taxon>
        <taxon>Panicinae</taxon>
        <taxon>Panicum</taxon>
        <taxon>Panicum sect. Hiantes</taxon>
    </lineage>
</organism>
<dbReference type="InterPro" id="IPR036397">
    <property type="entry name" value="RNaseH_sf"/>
</dbReference>
<accession>A0A8T0PPD9</accession>
<gene>
    <name evidence="1" type="ORF">PVAP13_8KG399501</name>
</gene>
<evidence type="ECO:0000313" key="2">
    <source>
        <dbReference type="Proteomes" id="UP000823388"/>
    </source>
</evidence>
<dbReference type="Proteomes" id="UP000823388">
    <property type="component" value="Chromosome 8K"/>
</dbReference>
<reference evidence="1" key="1">
    <citation type="submission" date="2020-05" db="EMBL/GenBank/DDBJ databases">
        <title>WGS assembly of Panicum virgatum.</title>
        <authorList>
            <person name="Lovell J.T."/>
            <person name="Jenkins J."/>
            <person name="Shu S."/>
            <person name="Juenger T.E."/>
            <person name="Schmutz J."/>
        </authorList>
    </citation>
    <scope>NUCLEOTIDE SEQUENCE</scope>
    <source>
        <strain evidence="1">AP13</strain>
    </source>
</reference>
<evidence type="ECO:0000313" key="1">
    <source>
        <dbReference type="EMBL" id="KAG2564227.1"/>
    </source>
</evidence>
<dbReference type="AlphaFoldDB" id="A0A8T0PPD9"/>
<proteinExistence type="predicted"/>
<sequence>MKTILQVFCDSSGQTPNFQKSSILFSRNVNNNTKVAIKNIFPVPDLQPHTKHLGHPIIFSHNDRNRAYNFIYGKFKGKLTTALHFPNVTFLSDSQQLVQALNSNSQENLPDWRAKPFTQIYRNSLPQINGKIFKILRSLNTTADTLARQASLHNSSHNVSFQPVCSFGMHNHQCDLFQALNHVNLQSFRLIAACCC</sequence>
<dbReference type="Gene3D" id="3.30.420.10">
    <property type="entry name" value="Ribonuclease H-like superfamily/Ribonuclease H"/>
    <property type="match status" value="1"/>
</dbReference>
<comment type="caution">
    <text evidence="1">The sequence shown here is derived from an EMBL/GenBank/DDBJ whole genome shotgun (WGS) entry which is preliminary data.</text>
</comment>
<dbReference type="GO" id="GO:0003676">
    <property type="term" value="F:nucleic acid binding"/>
    <property type="evidence" value="ECO:0007669"/>
    <property type="project" value="InterPro"/>
</dbReference>
<dbReference type="EMBL" id="CM029051">
    <property type="protein sequence ID" value="KAG2564227.1"/>
    <property type="molecule type" value="Genomic_DNA"/>
</dbReference>
<name>A0A8T0PPD9_PANVG</name>